<sequence>MLVGVDLAADDVLRVGRGRRRGTGLGDAEELVVLQGDPHDEVRERQVREELPLRDDQLEVVDGGAGELGVLGQQVRERAQNSSMRNWWAKQF</sequence>
<accession>A0ABQ3MWQ4</accession>
<proteinExistence type="predicted"/>
<organism evidence="1 2">
    <name type="scientific">Lentzea cavernae</name>
    <dbReference type="NCBI Taxonomy" id="2020703"/>
    <lineage>
        <taxon>Bacteria</taxon>
        <taxon>Bacillati</taxon>
        <taxon>Actinomycetota</taxon>
        <taxon>Actinomycetes</taxon>
        <taxon>Pseudonocardiales</taxon>
        <taxon>Pseudonocardiaceae</taxon>
        <taxon>Lentzea</taxon>
    </lineage>
</organism>
<gene>
    <name evidence="1" type="ORF">GCM10017774_85710</name>
</gene>
<reference evidence="2" key="1">
    <citation type="journal article" date="2019" name="Int. J. Syst. Evol. Microbiol.">
        <title>The Global Catalogue of Microorganisms (GCM) 10K type strain sequencing project: providing services to taxonomists for standard genome sequencing and annotation.</title>
        <authorList>
            <consortium name="The Broad Institute Genomics Platform"/>
            <consortium name="The Broad Institute Genome Sequencing Center for Infectious Disease"/>
            <person name="Wu L."/>
            <person name="Ma J."/>
        </authorList>
    </citation>
    <scope>NUCLEOTIDE SEQUENCE [LARGE SCALE GENOMIC DNA]</scope>
    <source>
        <strain evidence="2">CGMCC 4.7367</strain>
    </source>
</reference>
<comment type="caution">
    <text evidence="1">The sequence shown here is derived from an EMBL/GenBank/DDBJ whole genome shotgun (WGS) entry which is preliminary data.</text>
</comment>
<dbReference type="Proteomes" id="UP000605568">
    <property type="component" value="Unassembled WGS sequence"/>
</dbReference>
<dbReference type="EMBL" id="BNAR01000024">
    <property type="protein sequence ID" value="GHH60767.1"/>
    <property type="molecule type" value="Genomic_DNA"/>
</dbReference>
<keyword evidence="2" id="KW-1185">Reference proteome</keyword>
<evidence type="ECO:0000313" key="1">
    <source>
        <dbReference type="EMBL" id="GHH60767.1"/>
    </source>
</evidence>
<evidence type="ECO:0000313" key="2">
    <source>
        <dbReference type="Proteomes" id="UP000605568"/>
    </source>
</evidence>
<name>A0ABQ3MWQ4_9PSEU</name>
<protein>
    <submittedName>
        <fullName evidence="1">Uncharacterized protein</fullName>
    </submittedName>
</protein>